<evidence type="ECO:0000313" key="2">
    <source>
        <dbReference type="Proteomes" id="UP001457282"/>
    </source>
</evidence>
<proteinExistence type="predicted"/>
<reference evidence="1 2" key="1">
    <citation type="journal article" date="2023" name="G3 (Bethesda)">
        <title>A chromosome-length genome assembly and annotation of blackberry (Rubus argutus, cv. 'Hillquist').</title>
        <authorList>
            <person name="Bruna T."/>
            <person name="Aryal R."/>
            <person name="Dudchenko O."/>
            <person name="Sargent D.J."/>
            <person name="Mead D."/>
            <person name="Buti M."/>
            <person name="Cavallini A."/>
            <person name="Hytonen T."/>
            <person name="Andres J."/>
            <person name="Pham M."/>
            <person name="Weisz D."/>
            <person name="Mascagni F."/>
            <person name="Usai G."/>
            <person name="Natali L."/>
            <person name="Bassil N."/>
            <person name="Fernandez G.E."/>
            <person name="Lomsadze A."/>
            <person name="Armour M."/>
            <person name="Olukolu B."/>
            <person name="Poorten T."/>
            <person name="Britton C."/>
            <person name="Davik J."/>
            <person name="Ashrafi H."/>
            <person name="Aiden E.L."/>
            <person name="Borodovsky M."/>
            <person name="Worthington M."/>
        </authorList>
    </citation>
    <scope>NUCLEOTIDE SEQUENCE [LARGE SCALE GENOMIC DNA]</scope>
    <source>
        <strain evidence="1">PI 553951</strain>
    </source>
</reference>
<protein>
    <submittedName>
        <fullName evidence="1">Uncharacterized protein</fullName>
    </submittedName>
</protein>
<organism evidence="1 2">
    <name type="scientific">Rubus argutus</name>
    <name type="common">Southern blackberry</name>
    <dbReference type="NCBI Taxonomy" id="59490"/>
    <lineage>
        <taxon>Eukaryota</taxon>
        <taxon>Viridiplantae</taxon>
        <taxon>Streptophyta</taxon>
        <taxon>Embryophyta</taxon>
        <taxon>Tracheophyta</taxon>
        <taxon>Spermatophyta</taxon>
        <taxon>Magnoliopsida</taxon>
        <taxon>eudicotyledons</taxon>
        <taxon>Gunneridae</taxon>
        <taxon>Pentapetalae</taxon>
        <taxon>rosids</taxon>
        <taxon>fabids</taxon>
        <taxon>Rosales</taxon>
        <taxon>Rosaceae</taxon>
        <taxon>Rosoideae</taxon>
        <taxon>Rosoideae incertae sedis</taxon>
        <taxon>Rubus</taxon>
    </lineage>
</organism>
<dbReference type="AlphaFoldDB" id="A0AAW1WDC7"/>
<keyword evidence="2" id="KW-1185">Reference proteome</keyword>
<gene>
    <name evidence="1" type="ORF">M0R45_031181</name>
</gene>
<evidence type="ECO:0000313" key="1">
    <source>
        <dbReference type="EMBL" id="KAK9922732.1"/>
    </source>
</evidence>
<comment type="caution">
    <text evidence="1">The sequence shown here is derived from an EMBL/GenBank/DDBJ whole genome shotgun (WGS) entry which is preliminary data.</text>
</comment>
<accession>A0AAW1WDC7</accession>
<sequence length="120" mass="13569">MWDQSSTSPSFMDSTKALQVSGGQVHLPWVVDSFHVLVFGGYCSHILAQLWCAPRGRAGGQPPWVAVVTTAMVWKKSCLGMGSNWVCWHWLDFWADWVGRDWADKFLYLASRGSFIPMDE</sequence>
<dbReference type="EMBL" id="JBEDUW010000006">
    <property type="protein sequence ID" value="KAK9922732.1"/>
    <property type="molecule type" value="Genomic_DNA"/>
</dbReference>
<dbReference type="Proteomes" id="UP001457282">
    <property type="component" value="Unassembled WGS sequence"/>
</dbReference>
<name>A0AAW1WDC7_RUBAR</name>